<dbReference type="PANTHER" id="PTHR36115">
    <property type="entry name" value="PROLINE-RICH ANTIGEN HOMOLOG-RELATED"/>
    <property type="match status" value="1"/>
</dbReference>
<feature type="transmembrane region" description="Helical" evidence="7">
    <location>
        <begin position="152"/>
        <end position="174"/>
    </location>
</feature>
<evidence type="ECO:0000313" key="9">
    <source>
        <dbReference type="EMBL" id="MBB6170596.1"/>
    </source>
</evidence>
<reference evidence="9 10" key="1">
    <citation type="submission" date="2020-08" db="EMBL/GenBank/DDBJ databases">
        <title>Sequencing the genomes of 1000 actinobacteria strains.</title>
        <authorList>
            <person name="Klenk H.-P."/>
        </authorList>
    </citation>
    <scope>NUCLEOTIDE SEQUENCE [LARGE SCALE GENOMIC DNA]</scope>
    <source>
        <strain evidence="9 10">DSM 46659</strain>
    </source>
</reference>
<dbReference type="InterPro" id="IPR010432">
    <property type="entry name" value="RDD"/>
</dbReference>
<evidence type="ECO:0000256" key="5">
    <source>
        <dbReference type="ARBA" id="ARBA00023136"/>
    </source>
</evidence>
<keyword evidence="4 7" id="KW-1133">Transmembrane helix</keyword>
<comment type="caution">
    <text evidence="9">The sequence shown here is derived from an EMBL/GenBank/DDBJ whole genome shotgun (WGS) entry which is preliminary data.</text>
</comment>
<feature type="compositionally biased region" description="Basic and acidic residues" evidence="6">
    <location>
        <begin position="11"/>
        <end position="22"/>
    </location>
</feature>
<proteinExistence type="predicted"/>
<feature type="domain" description="RDD" evidence="8">
    <location>
        <begin position="138"/>
        <end position="296"/>
    </location>
</feature>
<keyword evidence="5 7" id="KW-0472">Membrane</keyword>
<name>A0A7W9YFM2_9ACTN</name>
<organism evidence="9 10">
    <name type="scientific">Nocardiopsis mwathae</name>
    <dbReference type="NCBI Taxonomy" id="1472723"/>
    <lineage>
        <taxon>Bacteria</taxon>
        <taxon>Bacillati</taxon>
        <taxon>Actinomycetota</taxon>
        <taxon>Actinomycetes</taxon>
        <taxon>Streptosporangiales</taxon>
        <taxon>Nocardiopsidaceae</taxon>
        <taxon>Nocardiopsis</taxon>
    </lineage>
</organism>
<evidence type="ECO:0000256" key="2">
    <source>
        <dbReference type="ARBA" id="ARBA00022475"/>
    </source>
</evidence>
<feature type="compositionally biased region" description="Low complexity" evidence="6">
    <location>
        <begin position="65"/>
        <end position="82"/>
    </location>
</feature>
<gene>
    <name evidence="9" type="ORF">HNR23_000656</name>
</gene>
<comment type="subcellular location">
    <subcellularLocation>
        <location evidence="1">Cell membrane</location>
        <topology evidence="1">Multi-pass membrane protein</topology>
    </subcellularLocation>
</comment>
<evidence type="ECO:0000256" key="3">
    <source>
        <dbReference type="ARBA" id="ARBA00022692"/>
    </source>
</evidence>
<feature type="region of interest" description="Disordered" evidence="6">
    <location>
        <begin position="1"/>
        <end position="127"/>
    </location>
</feature>
<keyword evidence="2" id="KW-1003">Cell membrane</keyword>
<keyword evidence="10" id="KW-1185">Reference proteome</keyword>
<dbReference type="GO" id="GO:0005886">
    <property type="term" value="C:plasma membrane"/>
    <property type="evidence" value="ECO:0007669"/>
    <property type="project" value="UniProtKB-SubCell"/>
</dbReference>
<evidence type="ECO:0000256" key="6">
    <source>
        <dbReference type="SAM" id="MobiDB-lite"/>
    </source>
</evidence>
<feature type="transmembrane region" description="Helical" evidence="7">
    <location>
        <begin position="189"/>
        <end position="206"/>
    </location>
</feature>
<evidence type="ECO:0000256" key="1">
    <source>
        <dbReference type="ARBA" id="ARBA00004651"/>
    </source>
</evidence>
<evidence type="ECO:0000259" key="8">
    <source>
        <dbReference type="Pfam" id="PF06271"/>
    </source>
</evidence>
<dbReference type="PANTHER" id="PTHR36115:SF4">
    <property type="entry name" value="MEMBRANE PROTEIN"/>
    <property type="match status" value="1"/>
</dbReference>
<dbReference type="AlphaFoldDB" id="A0A7W9YFM2"/>
<dbReference type="EMBL" id="JACHDS010000001">
    <property type="protein sequence ID" value="MBB6170596.1"/>
    <property type="molecule type" value="Genomic_DNA"/>
</dbReference>
<evidence type="ECO:0000256" key="4">
    <source>
        <dbReference type="ARBA" id="ARBA00022989"/>
    </source>
</evidence>
<dbReference type="Proteomes" id="UP000546642">
    <property type="component" value="Unassembled WGS sequence"/>
</dbReference>
<sequence length="303" mass="32355">MNYPPPDQPNDDGKSPSDREPQEPQEPGGGDERQGGGTGAPYSEPQQPYGQPPHGPPPEGGPGYPGQQQPGYGQPGYGQPAYGQPPPGQQPYGQPPYGDARQDPYAPGGYGAPPPPPPGQQPYGPATQAPLVHGLPLAEWWQRLVARIIDTIIVVVPFFIIAFIIGIFYAITLIGEGATDFEVGTGDDLGLTIVLSLIFLAIALAYEGTMLRYYGRTLGKMALSLRVVPLDTPRDPGGSLPPGTAVVRALVWYGPSSLLGWIPFLGVLANLFPIVNGLWPLWDRPNRQSINDKVAKTVVVVDR</sequence>
<evidence type="ECO:0000313" key="10">
    <source>
        <dbReference type="Proteomes" id="UP000546642"/>
    </source>
</evidence>
<dbReference type="RefSeq" id="WP_184073345.1">
    <property type="nucleotide sequence ID" value="NZ_JACHDS010000001.1"/>
</dbReference>
<feature type="transmembrane region" description="Helical" evidence="7">
    <location>
        <begin position="258"/>
        <end position="279"/>
    </location>
</feature>
<feature type="compositionally biased region" description="Pro residues" evidence="6">
    <location>
        <begin position="50"/>
        <end position="60"/>
    </location>
</feature>
<dbReference type="Pfam" id="PF06271">
    <property type="entry name" value="RDD"/>
    <property type="match status" value="1"/>
</dbReference>
<accession>A0A7W9YFM2</accession>
<protein>
    <submittedName>
        <fullName evidence="9">Putative RDD family membrane protein YckC</fullName>
    </submittedName>
</protein>
<evidence type="ECO:0000256" key="7">
    <source>
        <dbReference type="SAM" id="Phobius"/>
    </source>
</evidence>
<dbReference type="InterPro" id="IPR051791">
    <property type="entry name" value="Pra-immunoreactive"/>
</dbReference>
<keyword evidence="3 7" id="KW-0812">Transmembrane</keyword>